<evidence type="ECO:0000313" key="4">
    <source>
        <dbReference type="Proteomes" id="UP000198896"/>
    </source>
</evidence>
<dbReference type="Pfam" id="PF00395">
    <property type="entry name" value="SLH"/>
    <property type="match status" value="1"/>
</dbReference>
<keyword evidence="4" id="KW-1185">Reference proteome</keyword>
<evidence type="ECO:0000256" key="1">
    <source>
        <dbReference type="SAM" id="SignalP"/>
    </source>
</evidence>
<dbReference type="OrthoDB" id="5845122at2"/>
<dbReference type="Proteomes" id="UP000198896">
    <property type="component" value="Unassembled WGS sequence"/>
</dbReference>
<proteinExistence type="predicted"/>
<dbReference type="SUPFAM" id="SSF56935">
    <property type="entry name" value="Porins"/>
    <property type="match status" value="1"/>
</dbReference>
<feature type="chain" id="PRO_5011612197" evidence="1">
    <location>
        <begin position="22"/>
        <end position="420"/>
    </location>
</feature>
<protein>
    <submittedName>
        <fullName evidence="3">S-layer homology domain-containing protein</fullName>
    </submittedName>
</protein>
<feature type="domain" description="SLH" evidence="2">
    <location>
        <begin position="21"/>
        <end position="84"/>
    </location>
</feature>
<dbReference type="InterPro" id="IPR001119">
    <property type="entry name" value="SLH_dom"/>
</dbReference>
<evidence type="ECO:0000313" key="3">
    <source>
        <dbReference type="EMBL" id="SFE05888.1"/>
    </source>
</evidence>
<gene>
    <name evidence="3" type="ORF">SAMN05216245_101214</name>
</gene>
<dbReference type="InterPro" id="IPR051465">
    <property type="entry name" value="Cell_Envelope_Struct_Comp"/>
</dbReference>
<dbReference type="PANTHER" id="PTHR43308">
    <property type="entry name" value="OUTER MEMBRANE PROTEIN ALPHA-RELATED"/>
    <property type="match status" value="1"/>
</dbReference>
<dbReference type="PROSITE" id="PS51272">
    <property type="entry name" value="SLH"/>
    <property type="match status" value="1"/>
</dbReference>
<accession>A0A1I1XGV1</accession>
<dbReference type="STRING" id="1123323.SAMN05216245_101214"/>
<evidence type="ECO:0000259" key="2">
    <source>
        <dbReference type="PROSITE" id="PS51272"/>
    </source>
</evidence>
<dbReference type="PANTHER" id="PTHR43308:SF1">
    <property type="entry name" value="OUTER MEMBRANE PROTEIN ALPHA"/>
    <property type="match status" value="1"/>
</dbReference>
<reference evidence="3 4" key="1">
    <citation type="submission" date="2016-10" db="EMBL/GenBank/DDBJ databases">
        <authorList>
            <person name="de Groot N.N."/>
        </authorList>
    </citation>
    <scope>NUCLEOTIDE SEQUENCE [LARGE SCALE GENOMIC DNA]</scope>
    <source>
        <strain evidence="3 4">DSM 9236</strain>
    </source>
</reference>
<keyword evidence="1" id="KW-0732">Signal</keyword>
<name>A0A1I1XGV1_9FIRM</name>
<dbReference type="EMBL" id="FONL01000001">
    <property type="protein sequence ID" value="SFE05888.1"/>
    <property type="molecule type" value="Genomic_DNA"/>
</dbReference>
<dbReference type="AlphaFoldDB" id="A0A1I1XGV1"/>
<organism evidence="3 4">
    <name type="scientific">Succiniclasticum ruminis DSM 9236</name>
    <dbReference type="NCBI Taxonomy" id="1123323"/>
    <lineage>
        <taxon>Bacteria</taxon>
        <taxon>Bacillati</taxon>
        <taxon>Bacillota</taxon>
        <taxon>Negativicutes</taxon>
        <taxon>Acidaminococcales</taxon>
        <taxon>Acidaminococcaceae</taxon>
        <taxon>Succiniclasticum</taxon>
    </lineage>
</organism>
<dbReference type="RefSeq" id="WP_093912409.1">
    <property type="nucleotide sequence ID" value="NZ_FONL01000001.1"/>
</dbReference>
<sequence>MKKSLVLAMAMALGVTASAYAANPFSDVPAGHWAYDSISKLAAAGVIEGYGDDTFRGDRLMTRYEMAQIVAKAMAKGANVDKLAAEFADELDALGVRVAALEKKADNVKITGQVRYRYYATNKRDAGDKKRKHDLRSRLWFAGQVNDSWKYTAMVQNVQDFTNGIGDENTSFQRAWVDGRIGGMKVTAGRFQNKLGDGVVYDARMDGVKLGYGAGKANIYAYYGKPSSSTNDAAWTTPYDEMYGVGLATKFGKVGLDVGYDVFKDATEGHGWDAIVPVVDDNKIFNVGLKAGLGKDFNLGFRYLHTSEKVQDGDSKNGYVVDLGFAGAKANKPGSWGLAARYMDVGGMIPMSYTDDCSPMTVGADYVYKTLAREGWKGYEVKASYAFAKNIVGTVAYYDWKGKVSKDKNRTLGAHLMFTF</sequence>
<feature type="signal peptide" evidence="1">
    <location>
        <begin position="1"/>
        <end position="21"/>
    </location>
</feature>